<dbReference type="FunFam" id="3.30.470.20:FF:000009">
    <property type="entry name" value="tubulin polyglutamylase TTLL5 isoform X1"/>
    <property type="match status" value="1"/>
</dbReference>
<evidence type="ECO:0000256" key="7">
    <source>
        <dbReference type="SAM" id="MobiDB-lite"/>
    </source>
</evidence>
<dbReference type="GeneID" id="106059335"/>
<dbReference type="Proteomes" id="UP001165740">
    <property type="component" value="Chromosome 5"/>
</dbReference>
<dbReference type="GO" id="GO:0070740">
    <property type="term" value="F:tubulin-glutamic acid ligase activity"/>
    <property type="evidence" value="ECO:0007669"/>
    <property type="project" value="TreeGrafter"/>
</dbReference>
<dbReference type="PANTHER" id="PTHR12241:SF147">
    <property type="entry name" value="TUBULIN POLYGLUTAMYLASE TTLL7"/>
    <property type="match status" value="1"/>
</dbReference>
<feature type="compositionally biased region" description="Polar residues" evidence="7">
    <location>
        <begin position="632"/>
        <end position="641"/>
    </location>
</feature>
<organism evidence="8 9">
    <name type="scientific">Biomphalaria glabrata</name>
    <name type="common">Bloodfluke planorb</name>
    <name type="synonym">Freshwater snail</name>
    <dbReference type="NCBI Taxonomy" id="6526"/>
    <lineage>
        <taxon>Eukaryota</taxon>
        <taxon>Metazoa</taxon>
        <taxon>Spiralia</taxon>
        <taxon>Lophotrochozoa</taxon>
        <taxon>Mollusca</taxon>
        <taxon>Gastropoda</taxon>
        <taxon>Heterobranchia</taxon>
        <taxon>Euthyneura</taxon>
        <taxon>Panpulmonata</taxon>
        <taxon>Hygrophila</taxon>
        <taxon>Lymnaeoidea</taxon>
        <taxon>Planorbidae</taxon>
        <taxon>Biomphalaria</taxon>
    </lineage>
</organism>
<dbReference type="OMA" id="MNCCRRI"/>
<dbReference type="InterPro" id="IPR004344">
    <property type="entry name" value="TTL/TTLL_fam"/>
</dbReference>
<evidence type="ECO:0000256" key="6">
    <source>
        <dbReference type="SAM" id="Coils"/>
    </source>
</evidence>
<dbReference type="AlphaFoldDB" id="A0A9W3AE35"/>
<evidence type="ECO:0000256" key="2">
    <source>
        <dbReference type="ARBA" id="ARBA00022598"/>
    </source>
</evidence>
<dbReference type="Gene3D" id="3.30.470.20">
    <property type="entry name" value="ATP-grasp fold, B domain"/>
    <property type="match status" value="1"/>
</dbReference>
<dbReference type="RefSeq" id="XP_055885399.1">
    <property type="nucleotide sequence ID" value="XM_056029424.1"/>
</dbReference>
<dbReference type="PANTHER" id="PTHR12241">
    <property type="entry name" value="TUBULIN POLYGLUTAMYLASE"/>
    <property type="match status" value="1"/>
</dbReference>
<accession>A0A9W3AE35</accession>
<keyword evidence="3" id="KW-0493">Microtubule</keyword>
<dbReference type="GO" id="GO:0000226">
    <property type="term" value="P:microtubule cytoskeleton organization"/>
    <property type="evidence" value="ECO:0007669"/>
    <property type="project" value="TreeGrafter"/>
</dbReference>
<keyword evidence="5" id="KW-0067">ATP-binding</keyword>
<feature type="coiled-coil region" evidence="6">
    <location>
        <begin position="454"/>
        <end position="484"/>
    </location>
</feature>
<comment type="similarity">
    <text evidence="1">Belongs to the tubulin--tyrosine ligase family.</text>
</comment>
<evidence type="ECO:0000313" key="8">
    <source>
        <dbReference type="Proteomes" id="UP001165740"/>
    </source>
</evidence>
<keyword evidence="2" id="KW-0436">Ligase</keyword>
<keyword evidence="4" id="KW-0547">Nucleotide-binding</keyword>
<sequence>MKSSASLTSLSSMDKESSLNFYGHYGFNSTLSQQRSSFSNLSSAPTLNNNNKLQDDFRRKFTEEQDELPRLSNKKRQKRNDLITVNLSGTRYEVVRQVVEKFGFTITKEDDPTSYLIWNDTFVSPDRISELKPYQHINHFPGMVEVTRKDSLARNMMKMSKVMPDDFNFVPKTWILPTDYTVLQNYAKDMKLKRKSKTFIVKPSNGAQGHGISLFKNAEKIPSAEHFVVQEYIDKPLLLDGYKFDLRIYVLITSCDPLRIFLFSDGLVRLATEKYLPPHETNVNHLFMHLTNYSVNKQSQFYDKNVGHDTGSKRSIRFFNEYLRRSDIDGGLLWRNISDMIVHTLLVAQPHVLHAYRMCRPGVPSGSDSVCFEILGFDIMIDRKLRPWLLEINRSPSFGTDEDLDFEIKSALLEDTIRLLNIKVSDKRRNMAAQKAQAQKRLFKSNKKVDMQDFTELDKKKMDSEKRKEELNELLQRIRRISTKEDFERRHCASLGKFFPVSASQAGTLLQHLNKKHSHFFLLVGGASMQKEIQVTYNNKYKEEDILDMLAECETDEKELKLYPIGKSLRGPKPLQSMPESVPHQVDNDELYDSESSGPNTPLGRARSTSRSESHSDRNRHRSSSRPGSVNAPGTSSNSNAHRPLSHSPLASSKGHHVSRSMTRTNSTNKLATLHRSNLKENSLTKEKESELISKTLSALNEMRIKFPGKSDSEAELMLDQLIVNWKFHKPGVASYWLVKLDSIKRRKIIDIVKSNVRAMLQRIYQTTDIEDLPVYRTFNRVFNRLLWSHGQGLWNCFSSSQQSWETIFSKSTENIAENEFNCCRRIVQLCKDCLLIVYKFADEARNQSTISVSQASPEALHQKLELRPLATSSTGFIEVRDLKPTLNYTPLGQKYTRPYQYPSFGTS</sequence>
<reference evidence="9" key="1">
    <citation type="submission" date="2025-08" db="UniProtKB">
        <authorList>
            <consortium name="RefSeq"/>
        </authorList>
    </citation>
    <scope>IDENTIFICATION</scope>
</reference>
<evidence type="ECO:0000256" key="3">
    <source>
        <dbReference type="ARBA" id="ARBA00022701"/>
    </source>
</evidence>
<evidence type="ECO:0000256" key="5">
    <source>
        <dbReference type="ARBA" id="ARBA00022840"/>
    </source>
</evidence>
<gene>
    <name evidence="9" type="primary">LOC106059335</name>
</gene>
<keyword evidence="8" id="KW-1185">Reference proteome</keyword>
<name>A0A9W3AE35_BIOGL</name>
<feature type="compositionally biased region" description="Polar residues" evidence="7">
    <location>
        <begin position="660"/>
        <end position="671"/>
    </location>
</feature>
<dbReference type="GO" id="GO:0005524">
    <property type="term" value="F:ATP binding"/>
    <property type="evidence" value="ECO:0007669"/>
    <property type="project" value="UniProtKB-KW"/>
</dbReference>
<protein>
    <submittedName>
        <fullName evidence="9">LOW QUALITY PROTEIN: tubulin polyglutamylase TTLL7-like</fullName>
    </submittedName>
</protein>
<dbReference type="GO" id="GO:0036064">
    <property type="term" value="C:ciliary basal body"/>
    <property type="evidence" value="ECO:0007669"/>
    <property type="project" value="TreeGrafter"/>
</dbReference>
<evidence type="ECO:0000313" key="9">
    <source>
        <dbReference type="RefSeq" id="XP_055885399.1"/>
    </source>
</evidence>
<evidence type="ECO:0000256" key="4">
    <source>
        <dbReference type="ARBA" id="ARBA00022741"/>
    </source>
</evidence>
<dbReference type="GO" id="GO:0015631">
    <property type="term" value="F:tubulin binding"/>
    <property type="evidence" value="ECO:0007669"/>
    <property type="project" value="TreeGrafter"/>
</dbReference>
<dbReference type="SUPFAM" id="SSF56059">
    <property type="entry name" value="Glutathione synthetase ATP-binding domain-like"/>
    <property type="match status" value="1"/>
</dbReference>
<dbReference type="PROSITE" id="PS51221">
    <property type="entry name" value="TTL"/>
    <property type="match status" value="1"/>
</dbReference>
<evidence type="ECO:0000256" key="1">
    <source>
        <dbReference type="ARBA" id="ARBA00006820"/>
    </source>
</evidence>
<dbReference type="OrthoDB" id="202825at2759"/>
<dbReference type="GO" id="GO:0005874">
    <property type="term" value="C:microtubule"/>
    <property type="evidence" value="ECO:0007669"/>
    <property type="project" value="UniProtKB-KW"/>
</dbReference>
<proteinExistence type="inferred from homology"/>
<feature type="region of interest" description="Disordered" evidence="7">
    <location>
        <begin position="565"/>
        <end position="687"/>
    </location>
</feature>
<dbReference type="Pfam" id="PF03133">
    <property type="entry name" value="TTL"/>
    <property type="match status" value="1"/>
</dbReference>
<keyword evidence="6" id="KW-0175">Coiled coil</keyword>